<evidence type="ECO:0000313" key="1">
    <source>
        <dbReference type="EMBL" id="CAD7233371.1"/>
    </source>
</evidence>
<reference evidence="1" key="1">
    <citation type="submission" date="2020-11" db="EMBL/GenBank/DDBJ databases">
        <authorList>
            <person name="Tran Van P."/>
        </authorList>
    </citation>
    <scope>NUCLEOTIDE SEQUENCE</scope>
</reference>
<proteinExistence type="predicted"/>
<protein>
    <submittedName>
        <fullName evidence="1">Uncharacterized protein</fullName>
    </submittedName>
</protein>
<gene>
    <name evidence="1" type="ORF">CTOB1V02_LOCUS11193</name>
</gene>
<name>A0A7R8WQY5_9CRUS</name>
<dbReference type="EMBL" id="OB666141">
    <property type="protein sequence ID" value="CAD7233371.1"/>
    <property type="molecule type" value="Genomic_DNA"/>
</dbReference>
<sequence length="137" mass="15000">MLKEINLRLINLRILNLDDEDYLSVLVKHGLSTEDSKAFTNGDSVMGVLLGPGARSVVSDPQRIGFLGKDVVLESLDWIVAVVLKSLDWIAAVVLKSLDWIAAVILQSLDWIAVSKQQIFLKIIQLSEADLLGGGDM</sequence>
<accession>A0A7R8WQY5</accession>
<organism evidence="1">
    <name type="scientific">Cyprideis torosa</name>
    <dbReference type="NCBI Taxonomy" id="163714"/>
    <lineage>
        <taxon>Eukaryota</taxon>
        <taxon>Metazoa</taxon>
        <taxon>Ecdysozoa</taxon>
        <taxon>Arthropoda</taxon>
        <taxon>Crustacea</taxon>
        <taxon>Oligostraca</taxon>
        <taxon>Ostracoda</taxon>
        <taxon>Podocopa</taxon>
        <taxon>Podocopida</taxon>
        <taxon>Cytherocopina</taxon>
        <taxon>Cytheroidea</taxon>
        <taxon>Cytherideidae</taxon>
        <taxon>Cyprideis</taxon>
    </lineage>
</organism>
<dbReference type="AlphaFoldDB" id="A0A7R8WQY5"/>